<dbReference type="OrthoDB" id="799395at2"/>
<evidence type="ECO:0000256" key="2">
    <source>
        <dbReference type="SAM" id="SignalP"/>
    </source>
</evidence>
<dbReference type="RefSeq" id="WP_136835658.1">
    <property type="nucleotide sequence ID" value="NZ_SWBQ01000002.1"/>
</dbReference>
<keyword evidence="1" id="KW-1133">Transmembrane helix</keyword>
<dbReference type="AlphaFoldDB" id="A0A4U1CPJ0"/>
<feature type="signal peptide" evidence="2">
    <location>
        <begin position="1"/>
        <end position="23"/>
    </location>
</feature>
<keyword evidence="2" id="KW-0732">Signal</keyword>
<evidence type="ECO:0008006" key="5">
    <source>
        <dbReference type="Google" id="ProtNLM"/>
    </source>
</evidence>
<feature type="transmembrane region" description="Helical" evidence="1">
    <location>
        <begin position="84"/>
        <end position="103"/>
    </location>
</feature>
<keyword evidence="1" id="KW-0472">Membrane</keyword>
<comment type="caution">
    <text evidence="3">The sequence shown here is derived from an EMBL/GenBank/DDBJ whole genome shotgun (WGS) entry which is preliminary data.</text>
</comment>
<feature type="chain" id="PRO_5020698904" description="Seryl-tRNA synthetase" evidence="2">
    <location>
        <begin position="24"/>
        <end position="104"/>
    </location>
</feature>
<gene>
    <name evidence="3" type="ORF">FA047_09105</name>
</gene>
<name>A0A4U1CPJ0_9SPHI</name>
<evidence type="ECO:0000256" key="1">
    <source>
        <dbReference type="SAM" id="Phobius"/>
    </source>
</evidence>
<reference evidence="3 4" key="1">
    <citation type="submission" date="2019-04" db="EMBL/GenBank/DDBJ databases">
        <title>Pedobacter sp. RP-3-15 sp. nov., isolated from Arctic soil.</title>
        <authorList>
            <person name="Dahal R.H."/>
            <person name="Kim D.-U."/>
        </authorList>
    </citation>
    <scope>NUCLEOTIDE SEQUENCE [LARGE SCALE GENOMIC DNA]</scope>
    <source>
        <strain evidence="3 4">RP-3-15</strain>
    </source>
</reference>
<evidence type="ECO:0000313" key="3">
    <source>
        <dbReference type="EMBL" id="TKC07395.1"/>
    </source>
</evidence>
<sequence>MKRIIYSLVLVFTLAISANTVTAAEKKDKVKTEMTAEQKIQLKRITDRVEEIKAMDKSELSRVEKKALRKELRELKQEARAMGGGVYLSVGAIIIIILLLILIL</sequence>
<keyword evidence="4" id="KW-1185">Reference proteome</keyword>
<organism evidence="3 4">
    <name type="scientific">Pedobacter frigoris</name>
    <dbReference type="NCBI Taxonomy" id="2571272"/>
    <lineage>
        <taxon>Bacteria</taxon>
        <taxon>Pseudomonadati</taxon>
        <taxon>Bacteroidota</taxon>
        <taxon>Sphingobacteriia</taxon>
        <taxon>Sphingobacteriales</taxon>
        <taxon>Sphingobacteriaceae</taxon>
        <taxon>Pedobacter</taxon>
    </lineage>
</organism>
<dbReference type="Proteomes" id="UP000307244">
    <property type="component" value="Unassembled WGS sequence"/>
</dbReference>
<accession>A0A4U1CPJ0</accession>
<proteinExistence type="predicted"/>
<protein>
    <recommendedName>
        <fullName evidence="5">Seryl-tRNA synthetase</fullName>
    </recommendedName>
</protein>
<keyword evidence="1" id="KW-0812">Transmembrane</keyword>
<evidence type="ECO:0000313" key="4">
    <source>
        <dbReference type="Proteomes" id="UP000307244"/>
    </source>
</evidence>
<dbReference type="EMBL" id="SWBQ01000002">
    <property type="protein sequence ID" value="TKC07395.1"/>
    <property type="molecule type" value="Genomic_DNA"/>
</dbReference>